<evidence type="ECO:0000256" key="1">
    <source>
        <dbReference type="SAM" id="MobiDB-lite"/>
    </source>
</evidence>
<dbReference type="AlphaFoldDB" id="A0AAE1L2K3"/>
<protein>
    <submittedName>
        <fullName evidence="2">Uncharacterized protein</fullName>
    </submittedName>
</protein>
<accession>A0AAE1L2K3</accession>
<organism evidence="2 3">
    <name type="scientific">Petrolisthes cinctipes</name>
    <name type="common">Flat porcelain crab</name>
    <dbReference type="NCBI Taxonomy" id="88211"/>
    <lineage>
        <taxon>Eukaryota</taxon>
        <taxon>Metazoa</taxon>
        <taxon>Ecdysozoa</taxon>
        <taxon>Arthropoda</taxon>
        <taxon>Crustacea</taxon>
        <taxon>Multicrustacea</taxon>
        <taxon>Malacostraca</taxon>
        <taxon>Eumalacostraca</taxon>
        <taxon>Eucarida</taxon>
        <taxon>Decapoda</taxon>
        <taxon>Pleocyemata</taxon>
        <taxon>Anomura</taxon>
        <taxon>Galatheoidea</taxon>
        <taxon>Porcellanidae</taxon>
        <taxon>Petrolisthes</taxon>
    </lineage>
</organism>
<dbReference type="Proteomes" id="UP001286313">
    <property type="component" value="Unassembled WGS sequence"/>
</dbReference>
<sequence length="127" mass="14025">MSLKSLVDASKDGIRTPGPSIHTTAGSSSSSDTWDGAGDKADSTGSHLELRTRNRRVGYLKLGTVSAMRLRILSVLKELFEEKEEVLRRLDEWSDSLYYDFFLYSEALSCTEDPEARSEGDESAASI</sequence>
<name>A0AAE1L2K3_PETCI</name>
<feature type="compositionally biased region" description="Basic and acidic residues" evidence="1">
    <location>
        <begin position="37"/>
        <end position="48"/>
    </location>
</feature>
<feature type="compositionally biased region" description="Low complexity" evidence="1">
    <location>
        <begin position="23"/>
        <end position="36"/>
    </location>
</feature>
<proteinExistence type="predicted"/>
<evidence type="ECO:0000313" key="3">
    <source>
        <dbReference type="Proteomes" id="UP001286313"/>
    </source>
</evidence>
<feature type="region of interest" description="Disordered" evidence="1">
    <location>
        <begin position="1"/>
        <end position="48"/>
    </location>
</feature>
<gene>
    <name evidence="2" type="ORF">Pcinc_003395</name>
</gene>
<dbReference type="EMBL" id="JAWQEG010000247">
    <property type="protein sequence ID" value="KAK3892807.1"/>
    <property type="molecule type" value="Genomic_DNA"/>
</dbReference>
<comment type="caution">
    <text evidence="2">The sequence shown here is derived from an EMBL/GenBank/DDBJ whole genome shotgun (WGS) entry which is preliminary data.</text>
</comment>
<reference evidence="2" key="1">
    <citation type="submission" date="2023-10" db="EMBL/GenBank/DDBJ databases">
        <title>Genome assemblies of two species of porcelain crab, Petrolisthes cinctipes and Petrolisthes manimaculis (Anomura: Porcellanidae).</title>
        <authorList>
            <person name="Angst P."/>
        </authorList>
    </citation>
    <scope>NUCLEOTIDE SEQUENCE</scope>
    <source>
        <strain evidence="2">PB745_01</strain>
        <tissue evidence="2">Gill</tissue>
    </source>
</reference>
<keyword evidence="3" id="KW-1185">Reference proteome</keyword>
<evidence type="ECO:0000313" key="2">
    <source>
        <dbReference type="EMBL" id="KAK3892807.1"/>
    </source>
</evidence>